<organism evidence="6 7">
    <name type="scientific">Sporormia fimetaria CBS 119925</name>
    <dbReference type="NCBI Taxonomy" id="1340428"/>
    <lineage>
        <taxon>Eukaryota</taxon>
        <taxon>Fungi</taxon>
        <taxon>Dikarya</taxon>
        <taxon>Ascomycota</taxon>
        <taxon>Pezizomycotina</taxon>
        <taxon>Dothideomycetes</taxon>
        <taxon>Pleosporomycetidae</taxon>
        <taxon>Pleosporales</taxon>
        <taxon>Sporormiaceae</taxon>
        <taxon>Sporormia</taxon>
    </lineage>
</organism>
<dbReference type="Proteomes" id="UP000799440">
    <property type="component" value="Unassembled WGS sequence"/>
</dbReference>
<feature type="domain" description="LysM" evidence="5">
    <location>
        <begin position="117"/>
        <end position="163"/>
    </location>
</feature>
<dbReference type="InterPro" id="IPR018392">
    <property type="entry name" value="LysM"/>
</dbReference>
<dbReference type="AlphaFoldDB" id="A0A6A6UTB9"/>
<keyword evidence="1" id="KW-0147">Chitin-binding</keyword>
<dbReference type="EMBL" id="MU006698">
    <property type="protein sequence ID" value="KAF2741582.1"/>
    <property type="molecule type" value="Genomic_DNA"/>
</dbReference>
<dbReference type="SMART" id="SM00257">
    <property type="entry name" value="LysM"/>
    <property type="match status" value="1"/>
</dbReference>
<evidence type="ECO:0000256" key="4">
    <source>
        <dbReference type="SAM" id="MobiDB-lite"/>
    </source>
</evidence>
<evidence type="ECO:0000256" key="1">
    <source>
        <dbReference type="ARBA" id="ARBA00022669"/>
    </source>
</evidence>
<dbReference type="CDD" id="cd00118">
    <property type="entry name" value="LysM"/>
    <property type="match status" value="1"/>
</dbReference>
<dbReference type="InterPro" id="IPR052210">
    <property type="entry name" value="LysM1-like"/>
</dbReference>
<feature type="non-terminal residue" evidence="6">
    <location>
        <position position="1"/>
    </location>
</feature>
<dbReference type="InterPro" id="IPR036779">
    <property type="entry name" value="LysM_dom_sf"/>
</dbReference>
<dbReference type="GO" id="GO:0008061">
    <property type="term" value="F:chitin binding"/>
    <property type="evidence" value="ECO:0007669"/>
    <property type="project" value="UniProtKB-KW"/>
</dbReference>
<keyword evidence="7" id="KW-1185">Reference proteome</keyword>
<evidence type="ECO:0000313" key="7">
    <source>
        <dbReference type="Proteomes" id="UP000799440"/>
    </source>
</evidence>
<dbReference type="PROSITE" id="PS51782">
    <property type="entry name" value="LYSM"/>
    <property type="match status" value="2"/>
</dbReference>
<feature type="region of interest" description="Disordered" evidence="4">
    <location>
        <begin position="1"/>
        <end position="22"/>
    </location>
</feature>
<dbReference type="OrthoDB" id="2281372at2759"/>
<evidence type="ECO:0000313" key="6">
    <source>
        <dbReference type="EMBL" id="KAF2741582.1"/>
    </source>
</evidence>
<feature type="region of interest" description="Disordered" evidence="4">
    <location>
        <begin position="83"/>
        <end position="106"/>
    </location>
</feature>
<dbReference type="Pfam" id="PF01476">
    <property type="entry name" value="LysM"/>
    <property type="match status" value="1"/>
</dbReference>
<feature type="domain" description="LysM" evidence="5">
    <location>
        <begin position="25"/>
        <end position="72"/>
    </location>
</feature>
<protein>
    <submittedName>
        <fullName evidence="6">Carbohydrate-binding module family 50 protein</fullName>
    </submittedName>
</protein>
<reference evidence="6" key="1">
    <citation type="journal article" date="2020" name="Stud. Mycol.">
        <title>101 Dothideomycetes genomes: a test case for predicting lifestyles and emergence of pathogens.</title>
        <authorList>
            <person name="Haridas S."/>
            <person name="Albert R."/>
            <person name="Binder M."/>
            <person name="Bloem J."/>
            <person name="Labutti K."/>
            <person name="Salamov A."/>
            <person name="Andreopoulos B."/>
            <person name="Baker S."/>
            <person name="Barry K."/>
            <person name="Bills G."/>
            <person name="Bluhm B."/>
            <person name="Cannon C."/>
            <person name="Castanera R."/>
            <person name="Culley D."/>
            <person name="Daum C."/>
            <person name="Ezra D."/>
            <person name="Gonzalez J."/>
            <person name="Henrissat B."/>
            <person name="Kuo A."/>
            <person name="Liang C."/>
            <person name="Lipzen A."/>
            <person name="Lutzoni F."/>
            <person name="Magnuson J."/>
            <person name="Mondo S."/>
            <person name="Nolan M."/>
            <person name="Ohm R."/>
            <person name="Pangilinan J."/>
            <person name="Park H.-J."/>
            <person name="Ramirez L."/>
            <person name="Alfaro M."/>
            <person name="Sun H."/>
            <person name="Tritt A."/>
            <person name="Yoshinaga Y."/>
            <person name="Zwiers L.-H."/>
            <person name="Turgeon B."/>
            <person name="Goodwin S."/>
            <person name="Spatafora J."/>
            <person name="Crous P."/>
            <person name="Grigoriev I."/>
        </authorList>
    </citation>
    <scope>NUCLEOTIDE SEQUENCE</scope>
    <source>
        <strain evidence="6">CBS 119925</strain>
    </source>
</reference>
<evidence type="ECO:0000256" key="3">
    <source>
        <dbReference type="ARBA" id="ARBA00023026"/>
    </source>
</evidence>
<evidence type="ECO:0000256" key="2">
    <source>
        <dbReference type="ARBA" id="ARBA00022729"/>
    </source>
</evidence>
<dbReference type="PANTHER" id="PTHR34997">
    <property type="entry name" value="AM15"/>
    <property type="match status" value="1"/>
</dbReference>
<proteinExistence type="predicted"/>
<keyword evidence="3" id="KW-0843">Virulence</keyword>
<dbReference type="PANTHER" id="PTHR34997:SF2">
    <property type="entry name" value="LYSM DOMAIN-CONTAINING PROTEIN-RELATED"/>
    <property type="match status" value="1"/>
</dbReference>
<dbReference type="Gene3D" id="3.10.350.10">
    <property type="entry name" value="LysM domain"/>
    <property type="match status" value="2"/>
</dbReference>
<accession>A0A6A6UTB9</accession>
<gene>
    <name evidence="6" type="ORF">M011DRAFT_414283</name>
</gene>
<keyword evidence="2" id="KW-0732">Signal</keyword>
<evidence type="ECO:0000259" key="5">
    <source>
        <dbReference type="PROSITE" id="PS51782"/>
    </source>
</evidence>
<name>A0A6A6UTB9_9PLEO</name>
<sequence length="165" mass="17534">TSSSIPGAVPAPGPTQPGVAPNCNRWDVVSDGATCETFTNKYPGVTLTNLVSWNPAIGDQCGFLWLDFYVCTSVVGFTAPTKTTSTKPATTSTKTTPTPTSSVPSPVQSGINSNCKKYHKVVSGDGCYDLATKYNIALADFYRWNPSVKNDCSGLWVAYYVCVGI</sequence>
<dbReference type="SUPFAM" id="SSF54106">
    <property type="entry name" value="LysM domain"/>
    <property type="match status" value="1"/>
</dbReference>